<feature type="transmembrane region" description="Helical" evidence="1">
    <location>
        <begin position="55"/>
        <end position="78"/>
    </location>
</feature>
<keyword evidence="1" id="KW-0812">Transmembrane</keyword>
<dbReference type="EMBL" id="LBPV01000063">
    <property type="protein sequence ID" value="KKP63812.1"/>
    <property type="molecule type" value="Genomic_DNA"/>
</dbReference>
<keyword evidence="1" id="KW-0472">Membrane</keyword>
<proteinExistence type="predicted"/>
<organism evidence="2 3">
    <name type="scientific">candidate division WS6 bacterium GW2011_GWE1_34_7</name>
    <dbReference type="NCBI Taxonomy" id="1619093"/>
    <lineage>
        <taxon>Bacteria</taxon>
        <taxon>Candidatus Dojkabacteria</taxon>
    </lineage>
</organism>
<gene>
    <name evidence="2" type="ORF">UR61_C0063G0005</name>
</gene>
<keyword evidence="1" id="KW-1133">Transmembrane helix</keyword>
<evidence type="ECO:0000313" key="2">
    <source>
        <dbReference type="EMBL" id="KKP63812.1"/>
    </source>
</evidence>
<protein>
    <submittedName>
        <fullName evidence="2">Uncharacterized protein</fullName>
    </submittedName>
</protein>
<dbReference type="AlphaFoldDB" id="A0A0G0E8X2"/>
<comment type="caution">
    <text evidence="2">The sequence shown here is derived from an EMBL/GenBank/DDBJ whole genome shotgun (WGS) entry which is preliminary data.</text>
</comment>
<reference evidence="2 3" key="1">
    <citation type="journal article" date="2015" name="Nature">
        <title>rRNA introns, odd ribosomes, and small enigmatic genomes across a large radiation of phyla.</title>
        <authorList>
            <person name="Brown C.T."/>
            <person name="Hug L.A."/>
            <person name="Thomas B.C."/>
            <person name="Sharon I."/>
            <person name="Castelle C.J."/>
            <person name="Singh A."/>
            <person name="Wilkins M.J."/>
            <person name="Williams K.H."/>
            <person name="Banfield J.F."/>
        </authorList>
    </citation>
    <scope>NUCLEOTIDE SEQUENCE [LARGE SCALE GENOMIC DNA]</scope>
</reference>
<dbReference type="Proteomes" id="UP000033866">
    <property type="component" value="Unassembled WGS sequence"/>
</dbReference>
<evidence type="ECO:0000256" key="1">
    <source>
        <dbReference type="SAM" id="Phobius"/>
    </source>
</evidence>
<feature type="transmembrane region" description="Helical" evidence="1">
    <location>
        <begin position="12"/>
        <end position="35"/>
    </location>
</feature>
<evidence type="ECO:0000313" key="3">
    <source>
        <dbReference type="Proteomes" id="UP000033866"/>
    </source>
</evidence>
<accession>A0A0G0E8X2</accession>
<name>A0A0G0E8X2_9BACT</name>
<sequence>MPRKDTLSERLIKWLFWIFLVVYLFAGFYQFRYWIGKSFGWDYNNETDTLEVQGFGQVFEVISFGIVFLLLYGVYYLWKEAGTKNNWESIFNNSKDYIKDSQKAGVDIAKIY</sequence>